<sequence>MPSTAQGNLGEVIGPLSPSTSTSTPPTPPTIPPFRRHPPLSAPKPSSKSLSRLDFITLPRRRPPLSSRAACTRFRSTVSEEKVVIFTSHHRDISHNHHPSGSRASGFRDPDLFQN</sequence>
<keyword evidence="3" id="KW-1185">Reference proteome</keyword>
<protein>
    <submittedName>
        <fullName evidence="2">Uncharacterized protein</fullName>
    </submittedName>
</protein>
<evidence type="ECO:0000313" key="2">
    <source>
        <dbReference type="EMBL" id="KAK6992631.1"/>
    </source>
</evidence>
<organism evidence="2 3">
    <name type="scientific">Favolaschia claudopus</name>
    <dbReference type="NCBI Taxonomy" id="2862362"/>
    <lineage>
        <taxon>Eukaryota</taxon>
        <taxon>Fungi</taxon>
        <taxon>Dikarya</taxon>
        <taxon>Basidiomycota</taxon>
        <taxon>Agaricomycotina</taxon>
        <taxon>Agaricomycetes</taxon>
        <taxon>Agaricomycetidae</taxon>
        <taxon>Agaricales</taxon>
        <taxon>Marasmiineae</taxon>
        <taxon>Mycenaceae</taxon>
        <taxon>Favolaschia</taxon>
    </lineage>
</organism>
<evidence type="ECO:0000313" key="3">
    <source>
        <dbReference type="Proteomes" id="UP001362999"/>
    </source>
</evidence>
<proteinExistence type="predicted"/>
<gene>
    <name evidence="2" type="ORF">R3P38DRAFT_3225398</name>
</gene>
<feature type="region of interest" description="Disordered" evidence="1">
    <location>
        <begin position="89"/>
        <end position="115"/>
    </location>
</feature>
<comment type="caution">
    <text evidence="2">The sequence shown here is derived from an EMBL/GenBank/DDBJ whole genome shotgun (WGS) entry which is preliminary data.</text>
</comment>
<accession>A0AAV9ZVM9</accession>
<reference evidence="2 3" key="1">
    <citation type="journal article" date="2024" name="J Genomics">
        <title>Draft genome sequencing and assembly of Favolaschia claudopus CIRM-BRFM 2984 isolated from oak limbs.</title>
        <authorList>
            <person name="Navarro D."/>
            <person name="Drula E."/>
            <person name="Chaduli D."/>
            <person name="Cazenave R."/>
            <person name="Ahrendt S."/>
            <person name="Wang J."/>
            <person name="Lipzen A."/>
            <person name="Daum C."/>
            <person name="Barry K."/>
            <person name="Grigoriev I.V."/>
            <person name="Favel A."/>
            <person name="Rosso M.N."/>
            <person name="Martin F."/>
        </authorList>
    </citation>
    <scope>NUCLEOTIDE SEQUENCE [LARGE SCALE GENOMIC DNA]</scope>
    <source>
        <strain evidence="2 3">CIRM-BRFM 2984</strain>
    </source>
</reference>
<feature type="compositionally biased region" description="Basic and acidic residues" evidence="1">
    <location>
        <begin position="106"/>
        <end position="115"/>
    </location>
</feature>
<feature type="region of interest" description="Disordered" evidence="1">
    <location>
        <begin position="1"/>
        <end position="54"/>
    </location>
</feature>
<name>A0AAV9ZVM9_9AGAR</name>
<dbReference type="EMBL" id="JAWWNJ010000108">
    <property type="protein sequence ID" value="KAK6992631.1"/>
    <property type="molecule type" value="Genomic_DNA"/>
</dbReference>
<dbReference type="AlphaFoldDB" id="A0AAV9ZVM9"/>
<dbReference type="Proteomes" id="UP001362999">
    <property type="component" value="Unassembled WGS sequence"/>
</dbReference>
<evidence type="ECO:0000256" key="1">
    <source>
        <dbReference type="SAM" id="MobiDB-lite"/>
    </source>
</evidence>
<feature type="compositionally biased region" description="Low complexity" evidence="1">
    <location>
        <begin position="15"/>
        <end position="24"/>
    </location>
</feature>